<dbReference type="EMBL" id="MCFF01000046">
    <property type="protein sequence ID" value="ORZ06392.1"/>
    <property type="molecule type" value="Genomic_DNA"/>
</dbReference>
<sequence>MNCWRDIHWKPVKDEKSSPRCPRLDHQRVQHCERRKKRVLELKLQASYGEDLTLVEDDFYNQLYIFMRIKKNLSLNGFMQQFIQHMVDAGCFVQGIQGHVAKNH</sequence>
<accession>A0A1Y2GBW8</accession>
<dbReference type="InParanoid" id="A0A1Y2GBW8"/>
<protein>
    <submittedName>
        <fullName evidence="1">Uncharacterized protein</fullName>
    </submittedName>
</protein>
<proteinExistence type="predicted"/>
<dbReference type="GeneID" id="33568686"/>
<dbReference type="Proteomes" id="UP000193648">
    <property type="component" value="Unassembled WGS sequence"/>
</dbReference>
<evidence type="ECO:0000313" key="2">
    <source>
        <dbReference type="Proteomes" id="UP000193648"/>
    </source>
</evidence>
<gene>
    <name evidence="1" type="ORF">BCR41DRAFT_374115</name>
</gene>
<organism evidence="1 2">
    <name type="scientific">Lobosporangium transversale</name>
    <dbReference type="NCBI Taxonomy" id="64571"/>
    <lineage>
        <taxon>Eukaryota</taxon>
        <taxon>Fungi</taxon>
        <taxon>Fungi incertae sedis</taxon>
        <taxon>Mucoromycota</taxon>
        <taxon>Mortierellomycotina</taxon>
        <taxon>Mortierellomycetes</taxon>
        <taxon>Mortierellales</taxon>
        <taxon>Mortierellaceae</taxon>
        <taxon>Lobosporangium</taxon>
    </lineage>
</organism>
<keyword evidence="2" id="KW-1185">Reference proteome</keyword>
<evidence type="ECO:0000313" key="1">
    <source>
        <dbReference type="EMBL" id="ORZ06392.1"/>
    </source>
</evidence>
<reference evidence="1 2" key="1">
    <citation type="submission" date="2016-07" db="EMBL/GenBank/DDBJ databases">
        <title>Pervasive Adenine N6-methylation of Active Genes in Fungi.</title>
        <authorList>
            <consortium name="DOE Joint Genome Institute"/>
            <person name="Mondo S.J."/>
            <person name="Dannebaum R.O."/>
            <person name="Kuo R.C."/>
            <person name="Labutti K."/>
            <person name="Haridas S."/>
            <person name="Kuo A."/>
            <person name="Salamov A."/>
            <person name="Ahrendt S.R."/>
            <person name="Lipzen A."/>
            <person name="Sullivan W."/>
            <person name="Andreopoulos W.B."/>
            <person name="Clum A."/>
            <person name="Lindquist E."/>
            <person name="Daum C."/>
            <person name="Ramamoorthy G.K."/>
            <person name="Gryganskyi A."/>
            <person name="Culley D."/>
            <person name="Magnuson J.K."/>
            <person name="James T.Y."/>
            <person name="O'Malley M.A."/>
            <person name="Stajich J.E."/>
            <person name="Spatafora J.W."/>
            <person name="Visel A."/>
            <person name="Grigoriev I.V."/>
        </authorList>
    </citation>
    <scope>NUCLEOTIDE SEQUENCE [LARGE SCALE GENOMIC DNA]</scope>
    <source>
        <strain evidence="1 2">NRRL 3116</strain>
    </source>
</reference>
<comment type="caution">
    <text evidence="1">The sequence shown here is derived from an EMBL/GenBank/DDBJ whole genome shotgun (WGS) entry which is preliminary data.</text>
</comment>
<name>A0A1Y2GBW8_9FUNG</name>
<dbReference type="AlphaFoldDB" id="A0A1Y2GBW8"/>
<dbReference type="RefSeq" id="XP_021877555.1">
    <property type="nucleotide sequence ID" value="XM_022026843.1"/>
</dbReference>